<dbReference type="GO" id="GO:0005886">
    <property type="term" value="C:plasma membrane"/>
    <property type="evidence" value="ECO:0007669"/>
    <property type="project" value="UniProtKB-SubCell"/>
</dbReference>
<evidence type="ECO:0000313" key="10">
    <source>
        <dbReference type="EMBL" id="GGM42725.1"/>
    </source>
</evidence>
<sequence>MHLPVESQSAEPTVPPFAWKSVSLVAAAVAALLLGVVTRYGYDGDETYFLVAGHHVDWSYVDQPPLLPLLARALDSLFGGGLIALRLPGILLGAGGVLLTASIARELGGGRRAQVIAAASSAVSPFMLYNDHVLTTMTVDVFLWTLITWLLVRWVRVRRDGLLLWAGLATAVAMQGKYLIASFWPVVIASALVVGPRELVRRPLLWAGAAVTVLTAAPSLIWQARHGWPQLAMTTVIAGEQEALFGGHARLWFVPFVLVSAGLVVGTVLFGHGLWRLLRSDRLRPYRFLGWAFLGLLALLLWSDGRTAYAGGMYPLFWAVSAVELQLREPARWWRWVPTWPVFALTALLSAHAVLPVFPVSEAAKAGNLSLLQAGWPKLADTVSDAYHALPAPTRHHLVLIGETYEYASVLDRFGPRHGLPPVYSGHRGYWYFGRPADDVNAVLVVGGDEGFLRQNFADTRPVAQFDDGRRPPNPVLAAPKVWLCTGPREPWSRLWPKFYHLRNPPEITERV</sequence>
<evidence type="ECO:0000256" key="1">
    <source>
        <dbReference type="ARBA" id="ARBA00004651"/>
    </source>
</evidence>
<evidence type="ECO:0000256" key="6">
    <source>
        <dbReference type="ARBA" id="ARBA00022989"/>
    </source>
</evidence>
<comment type="subcellular location">
    <subcellularLocation>
        <location evidence="1">Cell membrane</location>
        <topology evidence="1">Multi-pass membrane protein</topology>
    </subcellularLocation>
</comment>
<keyword evidence="11" id="KW-1185">Reference proteome</keyword>
<reference evidence="10" key="1">
    <citation type="journal article" date="2014" name="Int. J. Syst. Evol. Microbiol.">
        <title>Complete genome sequence of Corynebacterium casei LMG S-19264T (=DSM 44701T), isolated from a smear-ripened cheese.</title>
        <authorList>
            <consortium name="US DOE Joint Genome Institute (JGI-PGF)"/>
            <person name="Walter F."/>
            <person name="Albersmeier A."/>
            <person name="Kalinowski J."/>
            <person name="Ruckert C."/>
        </authorList>
    </citation>
    <scope>NUCLEOTIDE SEQUENCE</scope>
    <source>
        <strain evidence="10">CGMCC 4.5737</strain>
    </source>
</reference>
<dbReference type="PANTHER" id="PTHR33908:SF11">
    <property type="entry name" value="MEMBRANE PROTEIN"/>
    <property type="match status" value="1"/>
</dbReference>
<dbReference type="Proteomes" id="UP000637578">
    <property type="component" value="Unassembled WGS sequence"/>
</dbReference>
<keyword evidence="4 10" id="KW-0808">Transferase</keyword>
<feature type="transmembrane region" description="Helical" evidence="8">
    <location>
        <begin position="164"/>
        <end position="192"/>
    </location>
</feature>
<evidence type="ECO:0000256" key="2">
    <source>
        <dbReference type="ARBA" id="ARBA00022475"/>
    </source>
</evidence>
<gene>
    <name evidence="10" type="ORF">GCM10012275_12080</name>
</gene>
<evidence type="ECO:0000256" key="3">
    <source>
        <dbReference type="ARBA" id="ARBA00022676"/>
    </source>
</evidence>
<dbReference type="AlphaFoldDB" id="A0A8J3FTP5"/>
<dbReference type="Pfam" id="PF13231">
    <property type="entry name" value="PMT_2"/>
    <property type="match status" value="1"/>
</dbReference>
<dbReference type="EMBL" id="BMMK01000003">
    <property type="protein sequence ID" value="GGM42725.1"/>
    <property type="molecule type" value="Genomic_DNA"/>
</dbReference>
<reference evidence="10" key="2">
    <citation type="submission" date="2020-09" db="EMBL/GenBank/DDBJ databases">
        <authorList>
            <person name="Sun Q."/>
            <person name="Zhou Y."/>
        </authorList>
    </citation>
    <scope>NUCLEOTIDE SEQUENCE</scope>
    <source>
        <strain evidence="10">CGMCC 4.5737</strain>
    </source>
</reference>
<evidence type="ECO:0000313" key="11">
    <source>
        <dbReference type="Proteomes" id="UP000637578"/>
    </source>
</evidence>
<protein>
    <submittedName>
        <fullName evidence="10">Glycosyl transferase family 39</fullName>
    </submittedName>
</protein>
<dbReference type="InterPro" id="IPR038731">
    <property type="entry name" value="RgtA/B/C-like"/>
</dbReference>
<evidence type="ECO:0000256" key="5">
    <source>
        <dbReference type="ARBA" id="ARBA00022692"/>
    </source>
</evidence>
<evidence type="ECO:0000256" key="8">
    <source>
        <dbReference type="SAM" id="Phobius"/>
    </source>
</evidence>
<dbReference type="InterPro" id="IPR050297">
    <property type="entry name" value="LipidA_mod_glycosyltrf_83"/>
</dbReference>
<evidence type="ECO:0000256" key="4">
    <source>
        <dbReference type="ARBA" id="ARBA00022679"/>
    </source>
</evidence>
<name>A0A8J3FTP5_9PSEU</name>
<evidence type="ECO:0000256" key="7">
    <source>
        <dbReference type="ARBA" id="ARBA00023136"/>
    </source>
</evidence>
<feature type="transmembrane region" description="Helical" evidence="8">
    <location>
        <begin position="21"/>
        <end position="42"/>
    </location>
</feature>
<keyword evidence="7 8" id="KW-0472">Membrane</keyword>
<feature type="transmembrane region" description="Helical" evidence="8">
    <location>
        <begin position="133"/>
        <end position="152"/>
    </location>
</feature>
<keyword evidence="3" id="KW-0328">Glycosyltransferase</keyword>
<feature type="transmembrane region" description="Helical" evidence="8">
    <location>
        <begin position="77"/>
        <end position="104"/>
    </location>
</feature>
<keyword evidence="6 8" id="KW-1133">Transmembrane helix</keyword>
<dbReference type="GO" id="GO:0016763">
    <property type="term" value="F:pentosyltransferase activity"/>
    <property type="evidence" value="ECO:0007669"/>
    <property type="project" value="TreeGrafter"/>
</dbReference>
<organism evidence="10 11">
    <name type="scientific">Longimycelium tulufanense</name>
    <dbReference type="NCBI Taxonomy" id="907463"/>
    <lineage>
        <taxon>Bacteria</taxon>
        <taxon>Bacillati</taxon>
        <taxon>Actinomycetota</taxon>
        <taxon>Actinomycetes</taxon>
        <taxon>Pseudonocardiales</taxon>
        <taxon>Pseudonocardiaceae</taxon>
        <taxon>Longimycelium</taxon>
    </lineage>
</organism>
<feature type="transmembrane region" description="Helical" evidence="8">
    <location>
        <begin position="252"/>
        <end position="274"/>
    </location>
</feature>
<feature type="transmembrane region" description="Helical" evidence="8">
    <location>
        <begin position="339"/>
        <end position="358"/>
    </location>
</feature>
<proteinExistence type="predicted"/>
<feature type="transmembrane region" description="Helical" evidence="8">
    <location>
        <begin position="286"/>
        <end position="302"/>
    </location>
</feature>
<dbReference type="GO" id="GO:0009103">
    <property type="term" value="P:lipopolysaccharide biosynthetic process"/>
    <property type="evidence" value="ECO:0007669"/>
    <property type="project" value="UniProtKB-ARBA"/>
</dbReference>
<comment type="caution">
    <text evidence="10">The sequence shown here is derived from an EMBL/GenBank/DDBJ whole genome shotgun (WGS) entry which is preliminary data.</text>
</comment>
<feature type="domain" description="Glycosyltransferase RgtA/B/C/D-like" evidence="9">
    <location>
        <begin position="62"/>
        <end position="222"/>
    </location>
</feature>
<evidence type="ECO:0000259" key="9">
    <source>
        <dbReference type="Pfam" id="PF13231"/>
    </source>
</evidence>
<keyword evidence="5 8" id="KW-0812">Transmembrane</keyword>
<accession>A0A8J3FTP5</accession>
<keyword evidence="2" id="KW-1003">Cell membrane</keyword>
<dbReference type="PANTHER" id="PTHR33908">
    <property type="entry name" value="MANNOSYLTRANSFERASE YKCB-RELATED"/>
    <property type="match status" value="1"/>
</dbReference>
<dbReference type="RefSeq" id="WP_229686087.1">
    <property type="nucleotide sequence ID" value="NZ_BMMK01000003.1"/>
</dbReference>